<accession>A0AAE4K8Z0</accession>
<gene>
    <name evidence="1" type="ORF">RJN63_26110</name>
</gene>
<sequence length="78" mass="9207">MMHNRFMNATADLLLIGDLPQLRLIAWNRDPHDAITGEEAFELYERNWRFVDQDALDPRERAVLDRLVHQYGHGILHV</sequence>
<reference evidence="1" key="1">
    <citation type="submission" date="2023-02" db="EMBL/GenBank/DDBJ databases">
        <title>Description of Herbaspirillum huttiense subsp. nephrolepsisexaltata and Herbaspirillum huttiense subsp. lycopersicon.</title>
        <authorList>
            <person name="Poudel M."/>
            <person name="Sharma A."/>
            <person name="Goss E."/>
            <person name="Tapia J.H."/>
            <person name="Harmon C.M."/>
            <person name="Jones J.B."/>
        </authorList>
    </citation>
    <scope>NUCLEOTIDE SEQUENCE</scope>
    <source>
        <strain evidence="1">NC40101</strain>
    </source>
</reference>
<dbReference type="AlphaFoldDB" id="A0AAE4K8Z0"/>
<comment type="caution">
    <text evidence="1">The sequence shown here is derived from an EMBL/GenBank/DDBJ whole genome shotgun (WGS) entry which is preliminary data.</text>
</comment>
<proteinExistence type="predicted"/>
<dbReference type="RefSeq" id="WP_083859743.1">
    <property type="nucleotide sequence ID" value="NZ_JAVLSM010000021.1"/>
</dbReference>
<protein>
    <submittedName>
        <fullName evidence="1">Uncharacterized protein</fullName>
    </submittedName>
</protein>
<organism evidence="1">
    <name type="scientific">Herbaspirillum huttiense subsp. nephrolepidis</name>
    <dbReference type="NCBI Taxonomy" id="3075126"/>
    <lineage>
        <taxon>Bacteria</taxon>
        <taxon>Pseudomonadati</taxon>
        <taxon>Pseudomonadota</taxon>
        <taxon>Betaproteobacteria</taxon>
        <taxon>Burkholderiales</taxon>
        <taxon>Oxalobacteraceae</taxon>
        <taxon>Herbaspirillum</taxon>
    </lineage>
</organism>
<name>A0AAE4K8Z0_9BURK</name>
<evidence type="ECO:0000313" key="1">
    <source>
        <dbReference type="EMBL" id="MDT0340332.1"/>
    </source>
</evidence>
<dbReference type="GeneID" id="90163983"/>
<dbReference type="EMBL" id="JAVRAA010000021">
    <property type="protein sequence ID" value="MDT0340332.1"/>
    <property type="molecule type" value="Genomic_DNA"/>
</dbReference>